<dbReference type="PANTHER" id="PTHR11051:SF8">
    <property type="entry name" value="PROTEIN-GLUCOSYLGALACTOSYLHYDROXYLYSINE GLUCOSIDASE"/>
    <property type="match status" value="1"/>
</dbReference>
<dbReference type="EMBL" id="VYSA01000001">
    <property type="protein sequence ID" value="KAA9110342.1"/>
    <property type="molecule type" value="Genomic_DNA"/>
</dbReference>
<keyword evidence="1" id="KW-0326">Glycosidase</keyword>
<dbReference type="FunFam" id="1.50.10.10:FF:000053">
    <property type="entry name" value="Putative glycosyl hydrolase"/>
    <property type="match status" value="1"/>
</dbReference>
<dbReference type="InterPro" id="IPR005194">
    <property type="entry name" value="Glyco_hydro_65_C"/>
</dbReference>
<evidence type="ECO:0000313" key="6">
    <source>
        <dbReference type="Proteomes" id="UP000325827"/>
    </source>
</evidence>
<organism evidence="5 6">
    <name type="scientific">Microbacterium rhizomatis</name>
    <dbReference type="NCBI Taxonomy" id="1631477"/>
    <lineage>
        <taxon>Bacteria</taxon>
        <taxon>Bacillati</taxon>
        <taxon>Actinomycetota</taxon>
        <taxon>Actinomycetes</taxon>
        <taxon>Micrococcales</taxon>
        <taxon>Microbacteriaceae</taxon>
        <taxon>Microbacterium</taxon>
    </lineage>
</organism>
<sequence>MTPRSAEHGTHHLDAVYDAVLFDMDGVVTNTAAIHAAAWKQLFDEVLRDPRVQVDDPETTFDPVADYRRYVDGRTREDGVSAYLTTRGIALDAGDPDDPPTAWTIAGLAARKNELFLAELGTRGLRVYPGTAALLHRLRDAAVPVGLVTASRNAQQMLAAAGLAGCFDTVVDGRIALTHHLKGKPDPAMFVEAARRLGVAAARTAVVEDSVAGVAAARRGGFGFVVGIDRAGAREQLEAAGADLVLADVAELDLGVSTTDPWQLVYDGFDPAHEGHREALTALGNGYLATRGARPEHHDDGIHYPGTYLAGVYNRLASTIHGRELEEEHLVNTPNWLPVDLRIGGGPWLSTGQVVAHSERRELDLRRGLVVRRAVLTAPNGDRLDFVQTTFTSLDEPHLAVLETTLTAPDWSGTVTLRAGIDAGVRNSNVAAYLGSDATHLTQPTFRHVGDTTLCEVRTRQSRVHIATAVRTTLTGTDSATDHRIDTPSQPTRELRIPLEQGRPVTLTKTAAIYTSHDRAISEPGGAALTLLTERGGDVEALRERHAAAWRRLWERFAVTLDADTHSRLILNLHVFHLLQTLSPHTVELDAGVPARGLHGEGYRGHVFWDEVFVLPVIALRTPEISRALIDYRWRRLDAARAAATAAGLRGALFPWQSGSDGREETPEALYNPRSGRWMPDNSHRQRHVGLAIAYNAWQHYQATGDLEWLAERGGELIIEVTRLFASLAEHDTATDRFHIAGVMGPDEFHDGAPDAPGSGLRDNTYTNVLVSWVATRAARTLALLHGHRGEGLRDRLRVTDEEIAGWARLSTRLAVGFHRDGILTQFDGYESLQELDWDHYREEYGNIGRLDLILESENDSTNRYKLAKQPDVVMLVYLLGHDGLRAQLATLGYPFSEQDLTRTVEYYLARTANGSTLSRVVNASVLAGIDPSRSWIAFREALIADLDDSQGGTTREGIHLGAMAGTIDLPVRSFAGMALGDDELVFAPRLPPNLTRVGFQIRYRGHLVDVMLRDRSLELRVHAGSAPAIHVRVGAVAVPLSAGQTKTFAIGPGTSARDATNREGGLD</sequence>
<keyword evidence="6" id="KW-1185">Reference proteome</keyword>
<dbReference type="Gene3D" id="2.60.420.10">
    <property type="entry name" value="Maltose phosphorylase, domain 3"/>
    <property type="match status" value="1"/>
</dbReference>
<dbReference type="InterPro" id="IPR011013">
    <property type="entry name" value="Gal_mutarotase_sf_dom"/>
</dbReference>
<dbReference type="Gene3D" id="2.70.98.40">
    <property type="entry name" value="Glycoside hydrolase, family 65, N-terminal domain"/>
    <property type="match status" value="1"/>
</dbReference>
<dbReference type="InterPro" id="IPR037018">
    <property type="entry name" value="GH65_N"/>
</dbReference>
<dbReference type="RefSeq" id="WP_150447130.1">
    <property type="nucleotide sequence ID" value="NZ_VYSA01000001.1"/>
</dbReference>
<evidence type="ECO:0000256" key="1">
    <source>
        <dbReference type="ARBA" id="ARBA00023295"/>
    </source>
</evidence>
<dbReference type="Gene3D" id="1.10.150.240">
    <property type="entry name" value="Putative phosphatase, domain 2"/>
    <property type="match status" value="1"/>
</dbReference>
<dbReference type="Pfam" id="PF03636">
    <property type="entry name" value="Glyco_hydro_65N"/>
    <property type="match status" value="1"/>
</dbReference>
<dbReference type="Pfam" id="PF03632">
    <property type="entry name" value="Glyco_hydro_65m"/>
    <property type="match status" value="1"/>
</dbReference>
<dbReference type="SUPFAM" id="SSF48208">
    <property type="entry name" value="Six-hairpin glycosidases"/>
    <property type="match status" value="1"/>
</dbReference>
<dbReference type="InterPro" id="IPR023214">
    <property type="entry name" value="HAD_sf"/>
</dbReference>
<dbReference type="Gene3D" id="3.40.50.1000">
    <property type="entry name" value="HAD superfamily/HAD-like"/>
    <property type="match status" value="1"/>
</dbReference>
<dbReference type="InterPro" id="IPR005195">
    <property type="entry name" value="Glyco_hydro_65_M"/>
</dbReference>
<feature type="domain" description="Glycoside hydrolase family 65 central catalytic" evidence="2">
    <location>
        <begin position="573"/>
        <end position="968"/>
    </location>
</feature>
<dbReference type="InterPro" id="IPR036412">
    <property type="entry name" value="HAD-like_sf"/>
</dbReference>
<feature type="domain" description="Glycoside hydrolase family 65 C-terminal" evidence="3">
    <location>
        <begin position="981"/>
        <end position="1034"/>
    </location>
</feature>
<dbReference type="InterPro" id="IPR012341">
    <property type="entry name" value="6hp_glycosidase-like_sf"/>
</dbReference>
<dbReference type="GO" id="GO:0005975">
    <property type="term" value="P:carbohydrate metabolic process"/>
    <property type="evidence" value="ECO:0007669"/>
    <property type="project" value="InterPro"/>
</dbReference>
<dbReference type="NCBIfam" id="TIGR01509">
    <property type="entry name" value="HAD-SF-IA-v3"/>
    <property type="match status" value="1"/>
</dbReference>
<dbReference type="Gene3D" id="1.50.10.10">
    <property type="match status" value="1"/>
</dbReference>
<dbReference type="OrthoDB" id="9816160at2"/>
<comment type="caution">
    <text evidence="5">The sequence shown here is derived from an EMBL/GenBank/DDBJ whole genome shotgun (WGS) entry which is preliminary data.</text>
</comment>
<dbReference type="GO" id="GO:0004553">
    <property type="term" value="F:hydrolase activity, hydrolyzing O-glycosyl compounds"/>
    <property type="evidence" value="ECO:0007669"/>
    <property type="project" value="TreeGrafter"/>
</dbReference>
<dbReference type="SUPFAM" id="SSF56784">
    <property type="entry name" value="HAD-like"/>
    <property type="match status" value="1"/>
</dbReference>
<name>A0A5J5J321_9MICO</name>
<proteinExistence type="predicted"/>
<dbReference type="SUPFAM" id="SSF74650">
    <property type="entry name" value="Galactose mutarotase-like"/>
    <property type="match status" value="1"/>
</dbReference>
<reference evidence="6" key="1">
    <citation type="submission" date="2019-09" db="EMBL/GenBank/DDBJ databases">
        <title>Mumia zhuanghuii sp. nov. isolated from the intestinal contents of plateau pika (Ochotona curzoniae) in the Qinghai-Tibet plateau of China.</title>
        <authorList>
            <person name="Tian Z."/>
        </authorList>
    </citation>
    <scope>NUCLEOTIDE SEQUENCE [LARGE SCALE GENOMIC DNA]</scope>
    <source>
        <strain evidence="6">JCM 30598</strain>
    </source>
</reference>
<accession>A0A5J5J321</accession>
<feature type="domain" description="Glycoside hydrolase family 65 N-terminal" evidence="4">
    <location>
        <begin position="266"/>
        <end position="517"/>
    </location>
</feature>
<protein>
    <submittedName>
        <fullName evidence="5">HAD-IA family hydrolase</fullName>
    </submittedName>
</protein>
<dbReference type="InterPro" id="IPR005196">
    <property type="entry name" value="Glyco_hydro_65_N"/>
</dbReference>
<dbReference type="SFLD" id="SFLDS00003">
    <property type="entry name" value="Haloacid_Dehalogenase"/>
    <property type="match status" value="1"/>
</dbReference>
<dbReference type="AlphaFoldDB" id="A0A5J5J321"/>
<keyword evidence="5" id="KW-0378">Hydrolase</keyword>
<dbReference type="InterPro" id="IPR023198">
    <property type="entry name" value="PGP-like_dom2"/>
</dbReference>
<evidence type="ECO:0000259" key="4">
    <source>
        <dbReference type="Pfam" id="PF03636"/>
    </source>
</evidence>
<evidence type="ECO:0000259" key="2">
    <source>
        <dbReference type="Pfam" id="PF03632"/>
    </source>
</evidence>
<dbReference type="InterPro" id="IPR008928">
    <property type="entry name" value="6-hairpin_glycosidase_sf"/>
</dbReference>
<dbReference type="GO" id="GO:0030246">
    <property type="term" value="F:carbohydrate binding"/>
    <property type="evidence" value="ECO:0007669"/>
    <property type="project" value="InterPro"/>
</dbReference>
<evidence type="ECO:0000259" key="3">
    <source>
        <dbReference type="Pfam" id="PF03633"/>
    </source>
</evidence>
<dbReference type="PANTHER" id="PTHR11051">
    <property type="entry name" value="GLYCOSYL HYDROLASE-RELATED"/>
    <property type="match status" value="1"/>
</dbReference>
<dbReference type="Pfam" id="PF03633">
    <property type="entry name" value="Glyco_hydro_65C"/>
    <property type="match status" value="1"/>
</dbReference>
<dbReference type="GO" id="GO:0016757">
    <property type="term" value="F:glycosyltransferase activity"/>
    <property type="evidence" value="ECO:0007669"/>
    <property type="project" value="UniProtKB-ARBA"/>
</dbReference>
<gene>
    <name evidence="5" type="ORF">F6B43_01195</name>
</gene>
<dbReference type="Pfam" id="PF00702">
    <property type="entry name" value="Hydrolase"/>
    <property type="match status" value="1"/>
</dbReference>
<dbReference type="SFLD" id="SFLDG01129">
    <property type="entry name" value="C1.5:_HAD__Beta-PGM__Phosphata"/>
    <property type="match status" value="1"/>
</dbReference>
<dbReference type="InterPro" id="IPR006439">
    <property type="entry name" value="HAD-SF_hydro_IA"/>
</dbReference>
<dbReference type="Proteomes" id="UP000325827">
    <property type="component" value="Unassembled WGS sequence"/>
</dbReference>
<evidence type="ECO:0000313" key="5">
    <source>
        <dbReference type="EMBL" id="KAA9110342.1"/>
    </source>
</evidence>